<dbReference type="STRING" id="84724.SAMN04488564_109211"/>
<dbReference type="Gene3D" id="3.40.50.1820">
    <property type="entry name" value="alpha/beta hydrolase"/>
    <property type="match status" value="1"/>
</dbReference>
<feature type="domain" description="AB hydrolase-1" evidence="1">
    <location>
        <begin position="14"/>
        <end position="230"/>
    </location>
</feature>
<proteinExistence type="predicted"/>
<dbReference type="InterPro" id="IPR000073">
    <property type="entry name" value="AB_hydrolase_1"/>
</dbReference>
<keyword evidence="3" id="KW-1185">Reference proteome</keyword>
<dbReference type="PANTHER" id="PTHR43689">
    <property type="entry name" value="HYDROLASE"/>
    <property type="match status" value="1"/>
</dbReference>
<dbReference type="OrthoDB" id="63519at2"/>
<evidence type="ECO:0000259" key="1">
    <source>
        <dbReference type="Pfam" id="PF12697"/>
    </source>
</evidence>
<name>A0A1I6F842_9PSEU</name>
<gene>
    <name evidence="2" type="ORF">SAMN04488564_109211</name>
</gene>
<dbReference type="EMBL" id="FOYL01000009">
    <property type="protein sequence ID" value="SFR26060.1"/>
    <property type="molecule type" value="Genomic_DNA"/>
</dbReference>
<protein>
    <submittedName>
        <fullName evidence="2">Pimeloyl-ACP methyl ester carboxylesterase</fullName>
    </submittedName>
</protein>
<dbReference type="SUPFAM" id="SSF53474">
    <property type="entry name" value="alpha/beta-Hydrolases"/>
    <property type="match status" value="1"/>
</dbReference>
<dbReference type="Proteomes" id="UP000198583">
    <property type="component" value="Unassembled WGS sequence"/>
</dbReference>
<organism evidence="2 3">
    <name type="scientific">Lentzea waywayandensis</name>
    <dbReference type="NCBI Taxonomy" id="84724"/>
    <lineage>
        <taxon>Bacteria</taxon>
        <taxon>Bacillati</taxon>
        <taxon>Actinomycetota</taxon>
        <taxon>Actinomycetes</taxon>
        <taxon>Pseudonocardiales</taxon>
        <taxon>Pseudonocardiaceae</taxon>
        <taxon>Lentzea</taxon>
    </lineage>
</organism>
<dbReference type="RefSeq" id="WP_093601842.1">
    <property type="nucleotide sequence ID" value="NZ_FOYL01000009.1"/>
</dbReference>
<dbReference type="Pfam" id="PF12697">
    <property type="entry name" value="Abhydrolase_6"/>
    <property type="match status" value="1"/>
</dbReference>
<dbReference type="PANTHER" id="PTHR43689:SF8">
    <property type="entry name" value="ALPHA_BETA-HYDROLASES SUPERFAMILY PROTEIN"/>
    <property type="match status" value="1"/>
</dbReference>
<sequence>MRLHVHRWGQGPRVVLVHGGVLGGRESWRAQRPLTERWTLLAPDRPGHGQSPPARQDFEPEAALVAEQLLDEPSHLVGLSYGGIVSMYAAASRPENVRSLTVIEPPCSGVARGVPAVDEYAAALRDLIGSQVDPATGLRRFFQVTGVPVEVPDEPHETLVKGMRQLLGARLPDEAEPPLKALRDAGFPILVVSGGHSEAYEAICDTIAQETGAERAVCEGRGHLVPEAPEFNGVLERFLNNTVE</sequence>
<evidence type="ECO:0000313" key="2">
    <source>
        <dbReference type="EMBL" id="SFR26060.1"/>
    </source>
</evidence>
<dbReference type="InterPro" id="IPR029058">
    <property type="entry name" value="AB_hydrolase_fold"/>
</dbReference>
<dbReference type="GO" id="GO:0003824">
    <property type="term" value="F:catalytic activity"/>
    <property type="evidence" value="ECO:0007669"/>
    <property type="project" value="UniProtKB-ARBA"/>
</dbReference>
<dbReference type="AlphaFoldDB" id="A0A1I6F842"/>
<accession>A0A1I6F842</accession>
<evidence type="ECO:0000313" key="3">
    <source>
        <dbReference type="Proteomes" id="UP000198583"/>
    </source>
</evidence>
<reference evidence="3" key="1">
    <citation type="submission" date="2016-10" db="EMBL/GenBank/DDBJ databases">
        <authorList>
            <person name="Varghese N."/>
            <person name="Submissions S."/>
        </authorList>
    </citation>
    <scope>NUCLEOTIDE SEQUENCE [LARGE SCALE GENOMIC DNA]</scope>
    <source>
        <strain evidence="3">DSM 44232</strain>
    </source>
</reference>